<dbReference type="InterPro" id="IPR052345">
    <property type="entry name" value="Rad_response_metalloprotease"/>
</dbReference>
<dbReference type="EMBL" id="JAKJPO010000001">
    <property type="protein sequence ID" value="MCF7221002.1"/>
    <property type="molecule type" value="Genomic_DNA"/>
</dbReference>
<dbReference type="PANTHER" id="PTHR43236">
    <property type="entry name" value="ANTITOXIN HIGA1"/>
    <property type="match status" value="1"/>
</dbReference>
<evidence type="ECO:0000313" key="4">
    <source>
        <dbReference type="Proteomes" id="UP001430796"/>
    </source>
</evidence>
<dbReference type="Gene3D" id="1.10.260.40">
    <property type="entry name" value="lambda repressor-like DNA-binding domains"/>
    <property type="match status" value="1"/>
</dbReference>
<dbReference type="SUPFAM" id="SSF47413">
    <property type="entry name" value="lambda repressor-like DNA-binding domains"/>
    <property type="match status" value="1"/>
</dbReference>
<reference evidence="3" key="1">
    <citation type="submission" date="2022-01" db="EMBL/GenBank/DDBJ databases">
        <title>Lysobacter chinensis sp. nov., a bacterium isolated from cow dung compost.</title>
        <authorList>
            <person name="Liu Y."/>
        </authorList>
    </citation>
    <scope>NUCLEOTIDE SEQUENCE</scope>
    <source>
        <strain evidence="3">TLK-CK17</strain>
    </source>
</reference>
<name>A0ABS9HSF8_9GAMM</name>
<keyword evidence="4" id="KW-1185">Reference proteome</keyword>
<sequence length="113" mass="12494">MPAPLPAATTLGRRLRQARLARGWTQAELGERLGLEDGNSGAPRVSRYERGERMPDEQTMEALAQALDLPVAYFHAASDPLAEAILLMSKLPLEKQEELLVRIRAFTAKLSVK</sequence>
<dbReference type="SMART" id="SM00530">
    <property type="entry name" value="HTH_XRE"/>
    <property type="match status" value="1"/>
</dbReference>
<dbReference type="Pfam" id="PF01381">
    <property type="entry name" value="HTH_3"/>
    <property type="match status" value="1"/>
</dbReference>
<dbReference type="PANTHER" id="PTHR43236:SF1">
    <property type="entry name" value="BLL7220 PROTEIN"/>
    <property type="match status" value="1"/>
</dbReference>
<evidence type="ECO:0000313" key="3">
    <source>
        <dbReference type="EMBL" id="MCF7221002.1"/>
    </source>
</evidence>
<evidence type="ECO:0000259" key="2">
    <source>
        <dbReference type="PROSITE" id="PS50943"/>
    </source>
</evidence>
<evidence type="ECO:0000256" key="1">
    <source>
        <dbReference type="SAM" id="MobiDB-lite"/>
    </source>
</evidence>
<dbReference type="PROSITE" id="PS50943">
    <property type="entry name" value="HTH_CROC1"/>
    <property type="match status" value="1"/>
</dbReference>
<organism evidence="3 4">
    <name type="scientific">Marilutibacter chinensis</name>
    <dbReference type="NCBI Taxonomy" id="2912247"/>
    <lineage>
        <taxon>Bacteria</taxon>
        <taxon>Pseudomonadati</taxon>
        <taxon>Pseudomonadota</taxon>
        <taxon>Gammaproteobacteria</taxon>
        <taxon>Lysobacterales</taxon>
        <taxon>Lysobacteraceae</taxon>
        <taxon>Marilutibacter</taxon>
    </lineage>
</organism>
<dbReference type="Proteomes" id="UP001430796">
    <property type="component" value="Unassembled WGS sequence"/>
</dbReference>
<dbReference type="RefSeq" id="WP_237053349.1">
    <property type="nucleotide sequence ID" value="NZ_JAKJPO010000001.1"/>
</dbReference>
<dbReference type="InterPro" id="IPR010982">
    <property type="entry name" value="Lambda_DNA-bd_dom_sf"/>
</dbReference>
<dbReference type="CDD" id="cd00093">
    <property type="entry name" value="HTH_XRE"/>
    <property type="match status" value="1"/>
</dbReference>
<feature type="domain" description="HTH cro/C1-type" evidence="2">
    <location>
        <begin position="15"/>
        <end position="74"/>
    </location>
</feature>
<dbReference type="InterPro" id="IPR001387">
    <property type="entry name" value="Cro/C1-type_HTH"/>
</dbReference>
<feature type="region of interest" description="Disordered" evidence="1">
    <location>
        <begin position="32"/>
        <end position="57"/>
    </location>
</feature>
<feature type="compositionally biased region" description="Basic and acidic residues" evidence="1">
    <location>
        <begin position="46"/>
        <end position="56"/>
    </location>
</feature>
<gene>
    <name evidence="3" type="ORF">L3V18_04260</name>
</gene>
<comment type="caution">
    <text evidence="3">The sequence shown here is derived from an EMBL/GenBank/DDBJ whole genome shotgun (WGS) entry which is preliminary data.</text>
</comment>
<proteinExistence type="predicted"/>
<protein>
    <submittedName>
        <fullName evidence="3">Helix-turn-helix transcriptional regulator</fullName>
    </submittedName>
</protein>
<accession>A0ABS9HSF8</accession>
<reference evidence="3" key="2">
    <citation type="submission" date="2022-01" db="EMBL/GenBank/DDBJ databases">
        <authorList>
            <person name="Zhou L.Y."/>
        </authorList>
    </citation>
    <scope>NUCLEOTIDE SEQUENCE</scope>
    <source>
        <strain evidence="3">TLK-CK17</strain>
    </source>
</reference>